<name>A0A516X399_9ACTN</name>
<reference evidence="1 2" key="2">
    <citation type="submission" date="2019-07" db="EMBL/GenBank/DDBJ databases">
        <authorList>
            <person name="Huang Y."/>
        </authorList>
    </citation>
    <scope>NUCLEOTIDE SEQUENCE [LARGE SCALE GENOMIC DNA]</scope>
    <source>
        <strain evidence="1 2">HY188</strain>
    </source>
</reference>
<dbReference type="KEGG" id="toy:FO059_09545"/>
<dbReference type="RefSeq" id="WP_143908304.1">
    <property type="nucleotide sequence ID" value="NZ_CP041765.1"/>
</dbReference>
<dbReference type="AlphaFoldDB" id="A0A516X399"/>
<gene>
    <name evidence="1" type="ORF">FO059_09545</name>
</gene>
<dbReference type="EMBL" id="CP041765">
    <property type="protein sequence ID" value="QDQ97528.1"/>
    <property type="molecule type" value="Genomic_DNA"/>
</dbReference>
<protein>
    <recommendedName>
        <fullName evidence="3">HIRAN domain-containing protein</fullName>
    </recommendedName>
</protein>
<evidence type="ECO:0008006" key="3">
    <source>
        <dbReference type="Google" id="ProtNLM"/>
    </source>
</evidence>
<dbReference type="Gene3D" id="3.30.70.2330">
    <property type="match status" value="1"/>
</dbReference>
<accession>A0A516X399</accession>
<dbReference type="OrthoDB" id="3830732at2"/>
<reference evidence="1 2" key="1">
    <citation type="submission" date="2019-07" db="EMBL/GenBank/DDBJ databases">
        <title>Tomitella cavernea sp. nov., an actinomycete isolated from soil.</title>
        <authorList>
            <person name="Cheng J."/>
        </authorList>
    </citation>
    <scope>NUCLEOTIDE SEQUENCE [LARGE SCALE GENOMIC DNA]</scope>
    <source>
        <strain evidence="1 2">HY188</strain>
    </source>
</reference>
<keyword evidence="2" id="KW-1185">Reference proteome</keyword>
<sequence>MPDSLATLPHAHDADSTTATELIVAWQNPHTRAIRPVGRLTSDGPDYVFSYLSSAPEVAGFRPIIGFPHFHRAYRSPTLFPVFSQRLMSATRPDFAWYSDILGLPVDAAPLTVLGRSTGRREGDSLMFIPNPPVAPDGKSTSTFFVHGLRHVAHAEAHLALCAEGDAATLRAEPDNPVNPRALLVISDAGHRIGWVPDLLLDYVHAMREHSSPRVAIAQINPPTAPPNLRLRITIHGAVTPGFEMFGSPTAGVAARG</sequence>
<organism evidence="1 2">
    <name type="scientific">Tomitella fengzijianii</name>
    <dbReference type="NCBI Taxonomy" id="2597660"/>
    <lineage>
        <taxon>Bacteria</taxon>
        <taxon>Bacillati</taxon>
        <taxon>Actinomycetota</taxon>
        <taxon>Actinomycetes</taxon>
        <taxon>Mycobacteriales</taxon>
        <taxon>Tomitella</taxon>
    </lineage>
</organism>
<evidence type="ECO:0000313" key="1">
    <source>
        <dbReference type="EMBL" id="QDQ97528.1"/>
    </source>
</evidence>
<proteinExistence type="predicted"/>
<evidence type="ECO:0000313" key="2">
    <source>
        <dbReference type="Proteomes" id="UP000317344"/>
    </source>
</evidence>
<dbReference type="Proteomes" id="UP000317344">
    <property type="component" value="Chromosome"/>
</dbReference>